<feature type="transmembrane region" description="Helical" evidence="1">
    <location>
        <begin position="326"/>
        <end position="349"/>
    </location>
</feature>
<keyword evidence="1" id="KW-0472">Membrane</keyword>
<evidence type="ECO:0000313" key="2">
    <source>
        <dbReference type="EMBL" id="KAF2243369.1"/>
    </source>
</evidence>
<sequence length="609" mass="66698">MRLFAKYEATSGAEQALFGLVARLDSLRKYIPMADDQKFSISGGLVEIAALTALIGGATAESLALGTRGAAGLPWAALSSFGSIFLVKACVAASTPAWLRETIGVRTAGSDGAVGCAKRLDARAKGGRMSGEPVGIMVECDKENESAGSSIRWDTFEEVYAFDEWTGGPLRSCAALDQGEHLRAHFYMRDPQWAPLHRSLIKADWLYTASTLTKVVEMYLLYHYGSFYIYWITGVSWAYFFLGAVILQLFGLSRALPSDKQHKCVDLVAGKLPTPQIAGGQRGVLLDVPINVRKHLIWRGVWTGGSFICVGSLIATYVVLSKEPALVFQIWLTFQILWLALRSLFFHFASRTDSIARIITPVITEKYRPAHLNFRLLGLSTAISKYQILNHPRGAYCYADDAQDPTIIKALLDDAGMTFLDHLPLPENTAVGSILDMRVIAVLGDTMLSSAAWLIGSPLTGMDLYDSCILILRCASQNKTLLVPACRVLSGRIDLEESLHDPELTASSQFLPKGVSNSGKDISWWYWIPCGGDTWLHYHTPWATAAEQRLGVTGKREMMVTSSEEITETLRHGELMVSLNGVKDVESVLEKSVAAAGVLREMMLGAPAY</sequence>
<dbReference type="GeneID" id="54583438"/>
<dbReference type="OrthoDB" id="3024632at2759"/>
<feature type="transmembrane region" description="Helical" evidence="1">
    <location>
        <begin position="228"/>
        <end position="252"/>
    </location>
</feature>
<dbReference type="Proteomes" id="UP000800094">
    <property type="component" value="Unassembled WGS sequence"/>
</dbReference>
<dbReference type="RefSeq" id="XP_033678373.1">
    <property type="nucleotide sequence ID" value="XM_033830108.1"/>
</dbReference>
<accession>A0A6A6HZN4</accession>
<feature type="transmembrane region" description="Helical" evidence="1">
    <location>
        <begin position="301"/>
        <end position="320"/>
    </location>
</feature>
<keyword evidence="1" id="KW-1133">Transmembrane helix</keyword>
<evidence type="ECO:0000256" key="1">
    <source>
        <dbReference type="SAM" id="Phobius"/>
    </source>
</evidence>
<name>A0A6A6HZN4_9PLEO</name>
<protein>
    <submittedName>
        <fullName evidence="2">Uncharacterized protein</fullName>
    </submittedName>
</protein>
<dbReference type="AlphaFoldDB" id="A0A6A6HZN4"/>
<proteinExistence type="predicted"/>
<gene>
    <name evidence="2" type="ORF">BU26DRAFT_523697</name>
</gene>
<dbReference type="EMBL" id="ML987205">
    <property type="protein sequence ID" value="KAF2243369.1"/>
    <property type="molecule type" value="Genomic_DNA"/>
</dbReference>
<reference evidence="2" key="1">
    <citation type="journal article" date="2020" name="Stud. Mycol.">
        <title>101 Dothideomycetes genomes: a test case for predicting lifestyles and emergence of pathogens.</title>
        <authorList>
            <person name="Haridas S."/>
            <person name="Albert R."/>
            <person name="Binder M."/>
            <person name="Bloem J."/>
            <person name="Labutti K."/>
            <person name="Salamov A."/>
            <person name="Andreopoulos B."/>
            <person name="Baker S."/>
            <person name="Barry K."/>
            <person name="Bills G."/>
            <person name="Bluhm B."/>
            <person name="Cannon C."/>
            <person name="Castanera R."/>
            <person name="Culley D."/>
            <person name="Daum C."/>
            <person name="Ezra D."/>
            <person name="Gonzalez J."/>
            <person name="Henrissat B."/>
            <person name="Kuo A."/>
            <person name="Liang C."/>
            <person name="Lipzen A."/>
            <person name="Lutzoni F."/>
            <person name="Magnuson J."/>
            <person name="Mondo S."/>
            <person name="Nolan M."/>
            <person name="Ohm R."/>
            <person name="Pangilinan J."/>
            <person name="Park H.-J."/>
            <person name="Ramirez L."/>
            <person name="Alfaro M."/>
            <person name="Sun H."/>
            <person name="Tritt A."/>
            <person name="Yoshinaga Y."/>
            <person name="Zwiers L.-H."/>
            <person name="Turgeon B."/>
            <person name="Goodwin S."/>
            <person name="Spatafora J."/>
            <person name="Crous P."/>
            <person name="Grigoriev I."/>
        </authorList>
    </citation>
    <scope>NUCLEOTIDE SEQUENCE</scope>
    <source>
        <strain evidence="2">CBS 122368</strain>
    </source>
</reference>
<keyword evidence="1" id="KW-0812">Transmembrane</keyword>
<organism evidence="2 3">
    <name type="scientific">Trematosphaeria pertusa</name>
    <dbReference type="NCBI Taxonomy" id="390896"/>
    <lineage>
        <taxon>Eukaryota</taxon>
        <taxon>Fungi</taxon>
        <taxon>Dikarya</taxon>
        <taxon>Ascomycota</taxon>
        <taxon>Pezizomycotina</taxon>
        <taxon>Dothideomycetes</taxon>
        <taxon>Pleosporomycetidae</taxon>
        <taxon>Pleosporales</taxon>
        <taxon>Massarineae</taxon>
        <taxon>Trematosphaeriaceae</taxon>
        <taxon>Trematosphaeria</taxon>
    </lineage>
</organism>
<evidence type="ECO:0000313" key="3">
    <source>
        <dbReference type="Proteomes" id="UP000800094"/>
    </source>
</evidence>
<keyword evidence="3" id="KW-1185">Reference proteome</keyword>